<keyword evidence="8" id="KW-0234">DNA repair</keyword>
<evidence type="ECO:0000259" key="10">
    <source>
        <dbReference type="Pfam" id="PF03372"/>
    </source>
</evidence>
<dbReference type="GO" id="GO:0046872">
    <property type="term" value="F:metal ion binding"/>
    <property type="evidence" value="ECO:0007669"/>
    <property type="project" value="UniProtKB-KW"/>
</dbReference>
<dbReference type="InterPro" id="IPR036691">
    <property type="entry name" value="Endo/exonu/phosph_ase_sf"/>
</dbReference>
<dbReference type="PANTHER" id="PTHR15822">
    <property type="entry name" value="TRAF AND TNF RECEPTOR-ASSOCIATED PROTEIN"/>
    <property type="match status" value="1"/>
</dbReference>
<comment type="caution">
    <text evidence="11">The sequence shown here is derived from an EMBL/GenBank/DDBJ whole genome shotgun (WGS) entry which is preliminary data.</text>
</comment>
<protein>
    <recommendedName>
        <fullName evidence="10">Endonuclease/exonuclease/phosphatase domain-containing protein</fullName>
    </recommendedName>
</protein>
<evidence type="ECO:0000256" key="6">
    <source>
        <dbReference type="ARBA" id="ARBA00022801"/>
    </source>
</evidence>
<reference evidence="11 12" key="1">
    <citation type="submission" date="2018-10" db="EMBL/GenBank/DDBJ databases">
        <authorList>
            <consortium name="IHU Genomes"/>
        </authorList>
    </citation>
    <scope>NUCLEOTIDE SEQUENCE [LARGE SCALE GENOMIC DNA]</scope>
    <source>
        <strain evidence="11 12">A1</strain>
    </source>
</reference>
<dbReference type="InterPro" id="IPR051547">
    <property type="entry name" value="TDP2-like"/>
</dbReference>
<evidence type="ECO:0000256" key="2">
    <source>
        <dbReference type="ARBA" id="ARBA00001946"/>
    </source>
</evidence>
<name>A0A5K0U9K7_9VIRU</name>
<comment type="cofactor">
    <cofactor evidence="1">
        <name>Mn(2+)</name>
        <dbReference type="ChEBI" id="CHEBI:29035"/>
    </cofactor>
</comment>
<accession>A0A5K0U9K7</accession>
<organism evidence="11 12">
    <name type="scientific">Yasminevirus sp. GU-2018</name>
    <dbReference type="NCBI Taxonomy" id="2420051"/>
    <lineage>
        <taxon>Viruses</taxon>
        <taxon>Varidnaviria</taxon>
        <taxon>Bamfordvirae</taxon>
        <taxon>Nucleocytoviricota</taxon>
        <taxon>Megaviricetes</taxon>
        <taxon>Imitervirales</taxon>
        <taxon>Mimiviridae</taxon>
        <taxon>Klosneuvirinae</taxon>
        <taxon>Yasminevirus</taxon>
        <taxon>Yasminevirus saudimassiliense</taxon>
    </lineage>
</organism>
<feature type="region of interest" description="Disordered" evidence="9">
    <location>
        <begin position="43"/>
        <end position="69"/>
    </location>
</feature>
<evidence type="ECO:0000256" key="9">
    <source>
        <dbReference type="SAM" id="MobiDB-lite"/>
    </source>
</evidence>
<dbReference type="GO" id="GO:0004518">
    <property type="term" value="F:nuclease activity"/>
    <property type="evidence" value="ECO:0007669"/>
    <property type="project" value="UniProtKB-KW"/>
</dbReference>
<comment type="cofactor">
    <cofactor evidence="2">
        <name>Mg(2+)</name>
        <dbReference type="ChEBI" id="CHEBI:18420"/>
    </cofactor>
</comment>
<evidence type="ECO:0000313" key="11">
    <source>
        <dbReference type="EMBL" id="VBB18698.1"/>
    </source>
</evidence>
<dbReference type="GO" id="GO:0006302">
    <property type="term" value="P:double-strand break repair"/>
    <property type="evidence" value="ECO:0007669"/>
    <property type="project" value="TreeGrafter"/>
</dbReference>
<keyword evidence="5" id="KW-0227">DNA damage</keyword>
<keyword evidence="3" id="KW-0540">Nuclease</keyword>
<dbReference type="InterPro" id="IPR005135">
    <property type="entry name" value="Endo/exonuclease/phosphatase"/>
</dbReference>
<dbReference type="SUPFAM" id="SSF56219">
    <property type="entry name" value="DNase I-like"/>
    <property type="match status" value="1"/>
</dbReference>
<evidence type="ECO:0000313" key="12">
    <source>
        <dbReference type="Proteomes" id="UP000594342"/>
    </source>
</evidence>
<dbReference type="GO" id="GO:0003697">
    <property type="term" value="F:single-stranded DNA binding"/>
    <property type="evidence" value="ECO:0007669"/>
    <property type="project" value="TreeGrafter"/>
</dbReference>
<evidence type="ECO:0000256" key="3">
    <source>
        <dbReference type="ARBA" id="ARBA00022722"/>
    </source>
</evidence>
<feature type="domain" description="Endonuclease/exonuclease/phosphatase" evidence="10">
    <location>
        <begin position="107"/>
        <end position="320"/>
    </location>
</feature>
<evidence type="ECO:0000256" key="4">
    <source>
        <dbReference type="ARBA" id="ARBA00022723"/>
    </source>
</evidence>
<evidence type="ECO:0000256" key="7">
    <source>
        <dbReference type="ARBA" id="ARBA00022842"/>
    </source>
</evidence>
<dbReference type="PANTHER" id="PTHR15822:SF4">
    <property type="entry name" value="TYROSYL-DNA PHOSPHODIESTERASE 2"/>
    <property type="match status" value="1"/>
</dbReference>
<evidence type="ECO:0000256" key="5">
    <source>
        <dbReference type="ARBA" id="ARBA00022763"/>
    </source>
</evidence>
<keyword evidence="12" id="KW-1185">Reference proteome</keyword>
<dbReference type="EMBL" id="UPSH01000001">
    <property type="protein sequence ID" value="VBB18698.1"/>
    <property type="molecule type" value="Genomic_DNA"/>
</dbReference>
<feature type="compositionally biased region" description="Basic and acidic residues" evidence="9">
    <location>
        <begin position="43"/>
        <end position="68"/>
    </location>
</feature>
<keyword evidence="7" id="KW-0460">Magnesium</keyword>
<gene>
    <name evidence="11" type="ORF">YASMINEVIRUS_1230</name>
</gene>
<dbReference type="GO" id="GO:0070260">
    <property type="term" value="F:5'-tyrosyl-DNA phosphodiesterase activity"/>
    <property type="evidence" value="ECO:0007669"/>
    <property type="project" value="TreeGrafter"/>
</dbReference>
<dbReference type="Gene3D" id="3.60.10.10">
    <property type="entry name" value="Endonuclease/exonuclease/phosphatase"/>
    <property type="match status" value="1"/>
</dbReference>
<proteinExistence type="predicted"/>
<dbReference type="Pfam" id="PF03372">
    <property type="entry name" value="Exo_endo_phos"/>
    <property type="match status" value="1"/>
</dbReference>
<sequence>MQSSSVDITSDEFEAIKSSMCPPENPFLCTTKTDSMGLCRKDPKDCGDRHLKTDSDESDKSAKTKKTESNQFGYHTNNITDYCGSYNPEYMIEYDGGDSLPKSFKVLTWNIWGMNKRREHGDKFMLLSELMMLRMEEVVKQLVKEDPDVVMIQEMSFDALGMIKGFMRKYNLSDKYTGYGHNFSRFSPDKMEAGIGRDLENYVFSKYTPSKIKQFSLAGNLGYTTAITCVCFDDVCIVGTYLQAGSKNSPGQEEIWYHYSRCRLEQLKAINEIINEECADQTVILCGDFNMDLDGSKKEWPEVRGVKNMGVVDTWRAVYPDTKQHPGFTEDTDINHMRWNMKFMEKRYRYDGILLKNSKTKLIVTDSKMIGLESIPMADDMYREFLRVLSNKNSKHSPRSQTYHPSDHFGVMTTFSRSK</sequence>
<keyword evidence="4" id="KW-0479">Metal-binding</keyword>
<keyword evidence="6" id="KW-0378">Hydrolase</keyword>
<dbReference type="Proteomes" id="UP000594342">
    <property type="component" value="Unassembled WGS sequence"/>
</dbReference>
<evidence type="ECO:0000256" key="8">
    <source>
        <dbReference type="ARBA" id="ARBA00023204"/>
    </source>
</evidence>
<evidence type="ECO:0000256" key="1">
    <source>
        <dbReference type="ARBA" id="ARBA00001936"/>
    </source>
</evidence>